<accession>A0ACB9NQP7</accession>
<protein>
    <submittedName>
        <fullName evidence="1">Uncharacterized protein</fullName>
    </submittedName>
</protein>
<comment type="caution">
    <text evidence="1">The sequence shown here is derived from an EMBL/GenBank/DDBJ whole genome shotgun (WGS) entry which is preliminary data.</text>
</comment>
<dbReference type="Proteomes" id="UP000828941">
    <property type="component" value="Chromosome 6"/>
</dbReference>
<evidence type="ECO:0000313" key="1">
    <source>
        <dbReference type="EMBL" id="KAI4337040.1"/>
    </source>
</evidence>
<organism evidence="1 2">
    <name type="scientific">Bauhinia variegata</name>
    <name type="common">Purple orchid tree</name>
    <name type="synonym">Phanera variegata</name>
    <dbReference type="NCBI Taxonomy" id="167791"/>
    <lineage>
        <taxon>Eukaryota</taxon>
        <taxon>Viridiplantae</taxon>
        <taxon>Streptophyta</taxon>
        <taxon>Embryophyta</taxon>
        <taxon>Tracheophyta</taxon>
        <taxon>Spermatophyta</taxon>
        <taxon>Magnoliopsida</taxon>
        <taxon>eudicotyledons</taxon>
        <taxon>Gunneridae</taxon>
        <taxon>Pentapetalae</taxon>
        <taxon>rosids</taxon>
        <taxon>fabids</taxon>
        <taxon>Fabales</taxon>
        <taxon>Fabaceae</taxon>
        <taxon>Cercidoideae</taxon>
        <taxon>Cercideae</taxon>
        <taxon>Bauhiniinae</taxon>
        <taxon>Bauhinia</taxon>
    </lineage>
</organism>
<evidence type="ECO:0000313" key="2">
    <source>
        <dbReference type="Proteomes" id="UP000828941"/>
    </source>
</evidence>
<keyword evidence="2" id="KW-1185">Reference proteome</keyword>
<proteinExistence type="predicted"/>
<reference evidence="1 2" key="1">
    <citation type="journal article" date="2022" name="DNA Res.">
        <title>Chromosomal-level genome assembly of the orchid tree Bauhinia variegata (Leguminosae; Cercidoideae) supports the allotetraploid origin hypothesis of Bauhinia.</title>
        <authorList>
            <person name="Zhong Y."/>
            <person name="Chen Y."/>
            <person name="Zheng D."/>
            <person name="Pang J."/>
            <person name="Liu Y."/>
            <person name="Luo S."/>
            <person name="Meng S."/>
            <person name="Qian L."/>
            <person name="Wei D."/>
            <person name="Dai S."/>
            <person name="Zhou R."/>
        </authorList>
    </citation>
    <scope>NUCLEOTIDE SEQUENCE [LARGE SCALE GENOMIC DNA]</scope>
    <source>
        <strain evidence="1">BV-YZ2020</strain>
    </source>
</reference>
<sequence length="197" mass="21391">MSCNGCKVLRKGCSETCALRTCLQWIDSPGAQGHATLFLAKFFGRSDLMSFISSVADIKRPALFQSLLFEACGRTVNPVNGAVGLMWSGNWHVCQAAVDIVLAGGILRPLPEIFDRVLMPELNESSDTVSENARNIGRIASSESIGDVNQKLELDPESYNNVNAGRAMRESESEMTIYPYGNGGCGDHGKKLLNLFN</sequence>
<dbReference type="EMBL" id="CM039431">
    <property type="protein sequence ID" value="KAI4337040.1"/>
    <property type="molecule type" value="Genomic_DNA"/>
</dbReference>
<name>A0ACB9NQP7_BAUVA</name>
<gene>
    <name evidence="1" type="ORF">L6164_015499</name>
</gene>